<dbReference type="InterPro" id="IPR036388">
    <property type="entry name" value="WH-like_DNA-bd_sf"/>
</dbReference>
<dbReference type="AlphaFoldDB" id="A0A0H4KRQ5"/>
<gene>
    <name evidence="5" type="ORF">BEH_14545</name>
</gene>
<dbReference type="SUPFAM" id="SSF46785">
    <property type="entry name" value="Winged helix' DNA-binding domain"/>
    <property type="match status" value="1"/>
</dbReference>
<dbReference type="InterPro" id="IPR050313">
    <property type="entry name" value="Carb_Metab_HTH_regulators"/>
</dbReference>
<accession>A0A0H4KRQ5</accession>
<dbReference type="SUPFAM" id="SSF100950">
    <property type="entry name" value="NagB/RpiA/CoA transferase-like"/>
    <property type="match status" value="1"/>
</dbReference>
<evidence type="ECO:0000259" key="4">
    <source>
        <dbReference type="PROSITE" id="PS51000"/>
    </source>
</evidence>
<dbReference type="GO" id="GO:0003700">
    <property type="term" value="F:DNA-binding transcription factor activity"/>
    <property type="evidence" value="ECO:0007669"/>
    <property type="project" value="InterPro"/>
</dbReference>
<dbReference type="SMART" id="SM01134">
    <property type="entry name" value="DeoRC"/>
    <property type="match status" value="1"/>
</dbReference>
<organism evidence="5 6">
    <name type="scientific">Priestia filamentosa</name>
    <dbReference type="NCBI Taxonomy" id="1402861"/>
    <lineage>
        <taxon>Bacteria</taxon>
        <taxon>Bacillati</taxon>
        <taxon>Bacillota</taxon>
        <taxon>Bacilli</taxon>
        <taxon>Bacillales</taxon>
        <taxon>Bacillaceae</taxon>
        <taxon>Priestia</taxon>
    </lineage>
</organism>
<feature type="domain" description="HTH deoR-type" evidence="4">
    <location>
        <begin position="14"/>
        <end position="69"/>
    </location>
</feature>
<name>A0A0H4KRQ5_9BACI</name>
<evidence type="ECO:0000313" key="5">
    <source>
        <dbReference type="EMBL" id="AKO95109.2"/>
    </source>
</evidence>
<proteinExistence type="predicted"/>
<evidence type="ECO:0000256" key="2">
    <source>
        <dbReference type="ARBA" id="ARBA00023125"/>
    </source>
</evidence>
<dbReference type="EMBL" id="CP011974">
    <property type="protein sequence ID" value="AKO95109.2"/>
    <property type="molecule type" value="Genomic_DNA"/>
</dbReference>
<reference evidence="6" key="2">
    <citation type="submission" date="2015-06" db="EMBL/GenBank/DDBJ databases">
        <title>Genome Sequence of Bacillus endophyticus and Analysis of its Companion Mechanism in the Ketogulonigenium vulgare-Bacillus strain Consortium.</title>
        <authorList>
            <person name="Jia N."/>
            <person name="Du J."/>
            <person name="Ding M.-Z."/>
            <person name="Gao F."/>
            <person name="Yuan Y.-J."/>
        </authorList>
    </citation>
    <scope>NUCLEOTIDE SEQUENCE [LARGE SCALE GENOMIC DNA]</scope>
    <source>
        <strain evidence="6">Hbe603</strain>
    </source>
</reference>
<dbReference type="Proteomes" id="UP000036202">
    <property type="component" value="Chromosome"/>
</dbReference>
<protein>
    <recommendedName>
        <fullName evidence="4">HTH deoR-type domain-containing protein</fullName>
    </recommendedName>
</protein>
<keyword evidence="1" id="KW-0805">Transcription regulation</keyword>
<dbReference type="PATRIC" id="fig|135735.6.peg.3079"/>
<dbReference type="Gene3D" id="3.40.50.1360">
    <property type="match status" value="1"/>
</dbReference>
<evidence type="ECO:0000256" key="1">
    <source>
        <dbReference type="ARBA" id="ARBA00023015"/>
    </source>
</evidence>
<evidence type="ECO:0000313" key="6">
    <source>
        <dbReference type="Proteomes" id="UP000036202"/>
    </source>
</evidence>
<dbReference type="PANTHER" id="PTHR30363:SF44">
    <property type="entry name" value="AGA OPERON TRANSCRIPTIONAL REPRESSOR-RELATED"/>
    <property type="match status" value="1"/>
</dbReference>
<dbReference type="Pfam" id="PF08220">
    <property type="entry name" value="HTH_DeoR"/>
    <property type="match status" value="1"/>
</dbReference>
<keyword evidence="6" id="KW-1185">Reference proteome</keyword>
<dbReference type="InterPro" id="IPR037171">
    <property type="entry name" value="NagB/RpiA_transferase-like"/>
</dbReference>
<dbReference type="InterPro" id="IPR018356">
    <property type="entry name" value="Tscrpt_reg_HTH_DeoR_CS"/>
</dbReference>
<keyword evidence="2" id="KW-0238">DNA-binding</keyword>
<dbReference type="KEGG" id="beo:BEH_14545"/>
<dbReference type="Gene3D" id="1.10.10.10">
    <property type="entry name" value="Winged helix-like DNA-binding domain superfamily/Winged helix DNA-binding domain"/>
    <property type="match status" value="1"/>
</dbReference>
<dbReference type="PRINTS" id="PR00037">
    <property type="entry name" value="HTHLACR"/>
</dbReference>
<dbReference type="InterPro" id="IPR036390">
    <property type="entry name" value="WH_DNA-bd_sf"/>
</dbReference>
<evidence type="ECO:0000256" key="3">
    <source>
        <dbReference type="ARBA" id="ARBA00023163"/>
    </source>
</evidence>
<dbReference type="SMART" id="SM00420">
    <property type="entry name" value="HTH_DEOR"/>
    <property type="match status" value="1"/>
</dbReference>
<dbReference type="InterPro" id="IPR001034">
    <property type="entry name" value="DeoR_HTH"/>
</dbReference>
<dbReference type="PROSITE" id="PS00894">
    <property type="entry name" value="HTH_DEOR_1"/>
    <property type="match status" value="1"/>
</dbReference>
<keyword evidence="3" id="KW-0804">Transcription</keyword>
<sequence length="268" mass="30573">MVWRVKKLRNNKIAIERQKEIYSLLKQSKTVRVTNLSKRFKVTTETIRRDLDQMEKEGLIKKTHGGAHLNLRKDTGDLVLLNRVDPNIELKKSIATQAAKLVKTGDIIALDSSQICYQLAKRLVHYDITVITNSIAVTLEFLNRHEEAKAKVITVGGYLNKDLSSFVGTNTERSIVAYNVDKFFFSCNGFHVDYGVYESNEMEAQVKYKFTTISEESILLADHMKFGRKSLTSFIKMEEVNKVILDHGLSIHDLTTLKNKGIHIDVAR</sequence>
<dbReference type="InterPro" id="IPR014036">
    <property type="entry name" value="DeoR-like_C"/>
</dbReference>
<dbReference type="GO" id="GO:0003677">
    <property type="term" value="F:DNA binding"/>
    <property type="evidence" value="ECO:0007669"/>
    <property type="project" value="UniProtKB-KW"/>
</dbReference>
<dbReference type="PROSITE" id="PS51000">
    <property type="entry name" value="HTH_DEOR_2"/>
    <property type="match status" value="1"/>
</dbReference>
<dbReference type="PANTHER" id="PTHR30363">
    <property type="entry name" value="HTH-TYPE TRANSCRIPTIONAL REGULATOR SRLR-RELATED"/>
    <property type="match status" value="1"/>
</dbReference>
<reference evidence="5 6" key="1">
    <citation type="journal article" date="2015" name="PLoS ONE">
        <title>Genome Sequence of Bacillus endophyticus and Analysis of Its Companion Mechanism in the Ketogulonigenium vulgare-Bacillus Strain Consortium.</title>
        <authorList>
            <person name="Jia N."/>
            <person name="Du J."/>
            <person name="Ding M.Z."/>
            <person name="Gao F."/>
            <person name="Yuan Y.J."/>
        </authorList>
    </citation>
    <scope>NUCLEOTIDE SEQUENCE [LARGE SCALE GENOMIC DNA]</scope>
    <source>
        <strain evidence="5 6">Hbe603</strain>
    </source>
</reference>
<dbReference type="Pfam" id="PF00455">
    <property type="entry name" value="DeoRC"/>
    <property type="match status" value="1"/>
</dbReference>